<comment type="caution">
    <text evidence="1">The sequence shown here is derived from an EMBL/GenBank/DDBJ whole genome shotgun (WGS) entry which is preliminary data.</text>
</comment>
<evidence type="ECO:0000313" key="1">
    <source>
        <dbReference type="EMBL" id="KAJ3811910.1"/>
    </source>
</evidence>
<evidence type="ECO:0000313" key="2">
    <source>
        <dbReference type="Proteomes" id="UP001163835"/>
    </source>
</evidence>
<dbReference type="EMBL" id="MU795041">
    <property type="protein sequence ID" value="KAJ3811910.1"/>
    <property type="molecule type" value="Genomic_DNA"/>
</dbReference>
<proteinExistence type="predicted"/>
<dbReference type="Proteomes" id="UP001163835">
    <property type="component" value="Unassembled WGS sequence"/>
</dbReference>
<accession>A0ACC1U4I3</accession>
<name>A0ACC1U4I3_9AGAR</name>
<gene>
    <name evidence="1" type="ORF">F5876DRAFT_38614</name>
</gene>
<protein>
    <submittedName>
        <fullName evidence="1">Uncharacterized protein</fullName>
    </submittedName>
</protein>
<reference evidence="1" key="1">
    <citation type="submission" date="2022-09" db="EMBL/GenBank/DDBJ databases">
        <title>A Global Phylogenomic Analysis of the Shiitake Genus Lentinula.</title>
        <authorList>
            <consortium name="DOE Joint Genome Institute"/>
            <person name="Sierra-Patev S."/>
            <person name="Min B."/>
            <person name="Naranjo-Ortiz M."/>
            <person name="Looney B."/>
            <person name="Konkel Z."/>
            <person name="Slot J.C."/>
            <person name="Sakamoto Y."/>
            <person name="Steenwyk J.L."/>
            <person name="Rokas A."/>
            <person name="Carro J."/>
            <person name="Camarero S."/>
            <person name="Ferreira P."/>
            <person name="Molpeceres G."/>
            <person name="Ruiz-Duenas F.J."/>
            <person name="Serrano A."/>
            <person name="Henrissat B."/>
            <person name="Drula E."/>
            <person name="Hughes K.W."/>
            <person name="Mata J.L."/>
            <person name="Ishikawa N.K."/>
            <person name="Vargas-Isla R."/>
            <person name="Ushijima S."/>
            <person name="Smith C.A."/>
            <person name="Ahrendt S."/>
            <person name="Andreopoulos W."/>
            <person name="He G."/>
            <person name="Labutti K."/>
            <person name="Lipzen A."/>
            <person name="Ng V."/>
            <person name="Riley R."/>
            <person name="Sandor L."/>
            <person name="Barry K."/>
            <person name="Martinez A.T."/>
            <person name="Xiao Y."/>
            <person name="Gibbons J.G."/>
            <person name="Terashima K."/>
            <person name="Grigoriev I.V."/>
            <person name="Hibbett D.S."/>
        </authorList>
    </citation>
    <scope>NUCLEOTIDE SEQUENCE</scope>
    <source>
        <strain evidence="1">TMI1499</strain>
    </source>
</reference>
<organism evidence="1 2">
    <name type="scientific">Lentinula aff. lateritia</name>
    <dbReference type="NCBI Taxonomy" id="2804960"/>
    <lineage>
        <taxon>Eukaryota</taxon>
        <taxon>Fungi</taxon>
        <taxon>Dikarya</taxon>
        <taxon>Basidiomycota</taxon>
        <taxon>Agaricomycotina</taxon>
        <taxon>Agaricomycetes</taxon>
        <taxon>Agaricomycetidae</taxon>
        <taxon>Agaricales</taxon>
        <taxon>Marasmiineae</taxon>
        <taxon>Omphalotaceae</taxon>
        <taxon>Lentinula</taxon>
    </lineage>
</organism>
<feature type="non-terminal residue" evidence="1">
    <location>
        <position position="1"/>
    </location>
</feature>
<keyword evidence="2" id="KW-1185">Reference proteome</keyword>
<sequence length="918" mass="104385">VDDYLQELLRHEDQGPFANQSCRCGIEFRATKNQAYRCTECHDWTLYCQKCIVIGHETNPFHIVEVNNGVFFESRQLASLGLVIHLGNHSPLSPCAHAIHHPPKSFTIIGIRNIQTASLKFCACKDSIDVDRRQLLRARLFPATLTNPQTAATFEFLNFFHILSFMSKVSMSEYYQTLERITDNTGRMVPPNRLRESLRLIREWHFLMLLKRSGQGHKPEGAMNMQPGNLVVQCLPCPHLGINIDPASIDSTKRFQGLDANFRCTRTNVSSEAKDPSLNGGNAFFCDDQAFQRHLGRMSGRWPIETSDCNDHDAIKLANKRGTKNLAVTGITMASCTRHECIFPQAVADLRLGEEYIIMDYVNIRSLHVNPPLRLTLSYDVMCQYSKKFEQRIKSYGDLLSLPDSLSVSDMQLLIPKFHLMGHQNSCRHQFAFNYANGTGKTDGESVERVWAELNTLAGSTKKMGPGSRRDTLDDHWNDWNWRKSITLGKRFLKRGLNAIEERLLYVPAYEDLCKSLDPSLMEIWRGEIARWDENHSAKNPYESSIRSLKLAHIRLNLAKEDALLAKGDHPFARQGLMKQMTPTTLILQGLELEEQQRRLIFDHDQLGKHATPLQLAKIVERATNVRSRAKAWIVVQALYMPVTTVLRAESERSTAAGDIQLFLPGAVFDAGRTCDVKLIDTEWRLCFAAAHDELEKIRKYMISCTCIINYKQKYGHGQREGTRMATALDSLDLKIQACAARYRMHYNMIVRYSDTLGKSNIWHDTLRPLKDTDMRDLDGSVKDCLDGARVSWIWLSTPKDVASDEHINDSLRIAFCKARAKALRSQEECILIQEEMRCSLVTLEYEAVQWESRADGKGPEDLKNEVMGGPRAYAFRQAHIRRQLAAGCLEKWDGMDIRLAAGPGGISLKDTHFSFVS</sequence>